<dbReference type="InterPro" id="IPR057495">
    <property type="entry name" value="AAA_lid_BCS1"/>
</dbReference>
<feature type="transmembrane region" description="Helical" evidence="15">
    <location>
        <begin position="15"/>
        <end position="35"/>
    </location>
</feature>
<dbReference type="GO" id="GO:0034551">
    <property type="term" value="P:mitochondrial respiratory chain complex III assembly"/>
    <property type="evidence" value="ECO:0007669"/>
    <property type="project" value="UniProtKB-ARBA"/>
</dbReference>
<evidence type="ECO:0000256" key="1">
    <source>
        <dbReference type="ARBA" id="ARBA00004434"/>
    </source>
</evidence>
<dbReference type="SMART" id="SM00382">
    <property type="entry name" value="AAA"/>
    <property type="match status" value="1"/>
</dbReference>
<dbReference type="Gene3D" id="3.40.50.300">
    <property type="entry name" value="P-loop containing nucleotide triphosphate hydrolases"/>
    <property type="match status" value="1"/>
</dbReference>
<protein>
    <recommendedName>
        <fullName evidence="3">Mitochondrial chaperone BCS1</fullName>
    </recommendedName>
    <alternativeName>
        <fullName evidence="12">BCS1-like protein</fullName>
    </alternativeName>
</protein>
<dbReference type="GO" id="GO:0005743">
    <property type="term" value="C:mitochondrial inner membrane"/>
    <property type="evidence" value="ECO:0007669"/>
    <property type="project" value="UniProtKB-SubCell"/>
</dbReference>
<dbReference type="Pfam" id="PF08740">
    <property type="entry name" value="BCS1_N"/>
    <property type="match status" value="1"/>
</dbReference>
<comment type="similarity">
    <text evidence="2">Belongs to the AAA ATPase family. BCS1 subfamily.</text>
</comment>
<dbReference type="SUPFAM" id="SSF52540">
    <property type="entry name" value="P-loop containing nucleoside triphosphate hydrolases"/>
    <property type="match status" value="1"/>
</dbReference>
<organism evidence="18 19">
    <name type="scientific">Geodia barretti</name>
    <name type="common">Barrett's horny sponge</name>
    <dbReference type="NCBI Taxonomy" id="519541"/>
    <lineage>
        <taxon>Eukaryota</taxon>
        <taxon>Metazoa</taxon>
        <taxon>Porifera</taxon>
        <taxon>Demospongiae</taxon>
        <taxon>Heteroscleromorpha</taxon>
        <taxon>Tetractinellida</taxon>
        <taxon>Astrophorina</taxon>
        <taxon>Geodiidae</taxon>
        <taxon>Geodia</taxon>
    </lineage>
</organism>
<dbReference type="EMBL" id="CASHTH010002897">
    <property type="protein sequence ID" value="CAI8036806.1"/>
    <property type="molecule type" value="Genomic_DNA"/>
</dbReference>
<feature type="domain" description="BCS1 N-terminal" evidence="17">
    <location>
        <begin position="23"/>
        <end position="225"/>
    </location>
</feature>
<keyword evidence="4 15" id="KW-0812">Transmembrane</keyword>
<evidence type="ECO:0000256" key="3">
    <source>
        <dbReference type="ARBA" id="ARBA00016942"/>
    </source>
</evidence>
<comment type="caution">
    <text evidence="18">The sequence shown here is derived from an EMBL/GenBank/DDBJ whole genome shotgun (WGS) entry which is preliminary data.</text>
</comment>
<dbReference type="InterPro" id="IPR027417">
    <property type="entry name" value="P-loop_NTPase"/>
</dbReference>
<evidence type="ECO:0000259" key="17">
    <source>
        <dbReference type="SMART" id="SM01024"/>
    </source>
</evidence>
<dbReference type="FunFam" id="3.40.50.300:FF:000768">
    <property type="entry name" value="Probable mitochondrial chaperone bcs1"/>
    <property type="match status" value="1"/>
</dbReference>
<evidence type="ECO:0000256" key="15">
    <source>
        <dbReference type="SAM" id="Phobius"/>
    </source>
</evidence>
<dbReference type="InterPro" id="IPR014851">
    <property type="entry name" value="BCS1_N"/>
</dbReference>
<evidence type="ECO:0000256" key="8">
    <source>
        <dbReference type="ARBA" id="ARBA00022840"/>
    </source>
</evidence>
<dbReference type="InterPro" id="IPR003593">
    <property type="entry name" value="AAA+_ATPase"/>
</dbReference>
<keyword evidence="9 15" id="KW-1133">Transmembrane helix</keyword>
<evidence type="ECO:0000256" key="6">
    <source>
        <dbReference type="ARBA" id="ARBA00022792"/>
    </source>
</evidence>
<dbReference type="InterPro" id="IPR003960">
    <property type="entry name" value="ATPase_AAA_CS"/>
</dbReference>
<dbReference type="InterPro" id="IPR050747">
    <property type="entry name" value="Mitochondrial_chaperone_BCS1"/>
</dbReference>
<keyword evidence="7" id="KW-0378">Hydrolase</keyword>
<comment type="subcellular location">
    <subcellularLocation>
        <location evidence="1">Mitochondrion inner membrane</location>
        <topology evidence="1">Single-pass membrane protein</topology>
    </subcellularLocation>
</comment>
<keyword evidence="10" id="KW-0496">Mitochondrion</keyword>
<evidence type="ECO:0000256" key="11">
    <source>
        <dbReference type="ARBA" id="ARBA00023136"/>
    </source>
</evidence>
<evidence type="ECO:0000256" key="14">
    <source>
        <dbReference type="RuleBase" id="RU003651"/>
    </source>
</evidence>
<evidence type="ECO:0000256" key="4">
    <source>
        <dbReference type="ARBA" id="ARBA00022692"/>
    </source>
</evidence>
<name>A0AA35X1V1_GEOBA</name>
<dbReference type="CDD" id="cd19510">
    <property type="entry name" value="RecA-like_BCS1"/>
    <property type="match status" value="1"/>
</dbReference>
<dbReference type="Pfam" id="PF00004">
    <property type="entry name" value="AAA"/>
    <property type="match status" value="1"/>
</dbReference>
<comment type="catalytic activity">
    <reaction evidence="13">
        <text>ATP + H2O = ADP + phosphate + H(+)</text>
        <dbReference type="Rhea" id="RHEA:13065"/>
        <dbReference type="ChEBI" id="CHEBI:15377"/>
        <dbReference type="ChEBI" id="CHEBI:15378"/>
        <dbReference type="ChEBI" id="CHEBI:30616"/>
        <dbReference type="ChEBI" id="CHEBI:43474"/>
        <dbReference type="ChEBI" id="CHEBI:456216"/>
    </reaction>
    <physiologicalReaction direction="left-to-right" evidence="13">
        <dbReference type="Rhea" id="RHEA:13066"/>
    </physiologicalReaction>
</comment>
<dbReference type="GO" id="GO:0005524">
    <property type="term" value="F:ATP binding"/>
    <property type="evidence" value="ECO:0007669"/>
    <property type="project" value="UniProtKB-KW"/>
</dbReference>
<dbReference type="AlphaFoldDB" id="A0AA35X1V1"/>
<evidence type="ECO:0000259" key="16">
    <source>
        <dbReference type="SMART" id="SM00382"/>
    </source>
</evidence>
<dbReference type="Proteomes" id="UP001174909">
    <property type="component" value="Unassembled WGS sequence"/>
</dbReference>
<feature type="domain" description="AAA+ ATPase" evidence="16">
    <location>
        <begin position="256"/>
        <end position="391"/>
    </location>
</feature>
<proteinExistence type="inferred from homology"/>
<dbReference type="SMART" id="SM01024">
    <property type="entry name" value="BCS1_N"/>
    <property type="match status" value="1"/>
</dbReference>
<keyword evidence="8 14" id="KW-0067">ATP-binding</keyword>
<dbReference type="InterPro" id="IPR003959">
    <property type="entry name" value="ATPase_AAA_core"/>
</dbReference>
<keyword evidence="11 15" id="KW-0472">Membrane</keyword>
<gene>
    <name evidence="18" type="ORF">GBAR_LOCUS20622</name>
</gene>
<dbReference type="PANTHER" id="PTHR23070">
    <property type="entry name" value="BCS1 AAA-TYPE ATPASE"/>
    <property type="match status" value="1"/>
</dbReference>
<evidence type="ECO:0000256" key="9">
    <source>
        <dbReference type="ARBA" id="ARBA00022989"/>
    </source>
</evidence>
<evidence type="ECO:0000256" key="12">
    <source>
        <dbReference type="ARBA" id="ARBA00032816"/>
    </source>
</evidence>
<evidence type="ECO:0000256" key="10">
    <source>
        <dbReference type="ARBA" id="ARBA00023128"/>
    </source>
</evidence>
<keyword evidence="19" id="KW-1185">Reference proteome</keyword>
<sequence>MPLSEFLLSLKDNPYFGAGFGLVGVGAGLAVLRAGSQYGIMAFRRFCMITLEVPSKDKSYQWLLQWIAAHGSKTQHLSAETSFQQLENGSVRTRFDFVPSPGTHFFNYKGNLIKVERSREKQIVDFSTGSPWETVTLTALGRNRQLYSHILDEGERETENSSQAPLEIQILICRLDFETQSGLYSIGSRKMALQKMEGKTIMYTAMGSEWRQFGYPRKRRPIDSVILDRGIAESILSDVREFISNPQWYMDRGIPYRRGYLLYGPPGCGKSSFITALAGELEYSICVLNLSERGLTDDRLNHLLSVAPQQSLILLEDVDAAFVSREEIPQMKAAYEGLSRVTFSGLLNTLDGVASTEARIVFMTTNYLERLDPALIRPGRVDMKVRIDHATEYQVQQMFQRFYPEQPLASSQEFAERVAGEGKRVSMAQVQGYLMFYKSEPHAALQNCHDLWSLYCVRYYACAYGGDFYKPGRGGRV</sequence>
<evidence type="ECO:0000256" key="13">
    <source>
        <dbReference type="ARBA" id="ARBA00048778"/>
    </source>
</evidence>
<evidence type="ECO:0000313" key="18">
    <source>
        <dbReference type="EMBL" id="CAI8036806.1"/>
    </source>
</evidence>
<evidence type="ECO:0000256" key="7">
    <source>
        <dbReference type="ARBA" id="ARBA00022801"/>
    </source>
</evidence>
<dbReference type="GO" id="GO:0016887">
    <property type="term" value="F:ATP hydrolysis activity"/>
    <property type="evidence" value="ECO:0007669"/>
    <property type="project" value="InterPro"/>
</dbReference>
<dbReference type="Pfam" id="PF25426">
    <property type="entry name" value="AAA_lid_BCS1"/>
    <property type="match status" value="1"/>
</dbReference>
<dbReference type="PROSITE" id="PS00674">
    <property type="entry name" value="AAA"/>
    <property type="match status" value="1"/>
</dbReference>
<keyword evidence="5 14" id="KW-0547">Nucleotide-binding</keyword>
<accession>A0AA35X1V1</accession>
<keyword evidence="6" id="KW-0999">Mitochondrion inner membrane</keyword>
<evidence type="ECO:0000313" key="19">
    <source>
        <dbReference type="Proteomes" id="UP001174909"/>
    </source>
</evidence>
<evidence type="ECO:0000256" key="2">
    <source>
        <dbReference type="ARBA" id="ARBA00007448"/>
    </source>
</evidence>
<evidence type="ECO:0000256" key="5">
    <source>
        <dbReference type="ARBA" id="ARBA00022741"/>
    </source>
</evidence>
<reference evidence="18" key="1">
    <citation type="submission" date="2023-03" db="EMBL/GenBank/DDBJ databases">
        <authorList>
            <person name="Steffen K."/>
            <person name="Cardenas P."/>
        </authorList>
    </citation>
    <scope>NUCLEOTIDE SEQUENCE</scope>
</reference>